<dbReference type="OrthoDB" id="5295185at2"/>
<dbReference type="InterPro" id="IPR003793">
    <property type="entry name" value="UPF0166"/>
</dbReference>
<comment type="similarity">
    <text evidence="1">Belongs to the UPF0166 family.</text>
</comment>
<protein>
    <submittedName>
        <fullName evidence="2">Uncharacterized protein</fullName>
    </submittedName>
</protein>
<dbReference type="InterPro" id="IPR015867">
    <property type="entry name" value="N-reg_PII/ATP_PRibTrfase_C"/>
</dbReference>
<gene>
    <name evidence="2" type="ORF">A1355_08800</name>
</gene>
<dbReference type="PANTHER" id="PTHR35983:SF1">
    <property type="entry name" value="UPF0166 PROTEIN TM_0021"/>
    <property type="match status" value="1"/>
</dbReference>
<dbReference type="AlphaFoldDB" id="A0A177NH73"/>
<dbReference type="PANTHER" id="PTHR35983">
    <property type="entry name" value="UPF0166 PROTEIN TM_0021"/>
    <property type="match status" value="1"/>
</dbReference>
<evidence type="ECO:0000313" key="2">
    <source>
        <dbReference type="EMBL" id="OAI16984.1"/>
    </source>
</evidence>
<organism evidence="2 3">
    <name type="scientific">Methylomonas koyamae</name>
    <dbReference type="NCBI Taxonomy" id="702114"/>
    <lineage>
        <taxon>Bacteria</taxon>
        <taxon>Pseudomonadati</taxon>
        <taxon>Pseudomonadota</taxon>
        <taxon>Gammaproteobacteria</taxon>
        <taxon>Methylococcales</taxon>
        <taxon>Methylococcaceae</taxon>
        <taxon>Methylomonas</taxon>
    </lineage>
</organism>
<comment type="caution">
    <text evidence="2">The sequence shown here is derived from an EMBL/GenBank/DDBJ whole genome shotgun (WGS) entry which is preliminary data.</text>
</comment>
<dbReference type="Proteomes" id="UP000077628">
    <property type="component" value="Unassembled WGS sequence"/>
</dbReference>
<name>A0A177NH73_9GAMM</name>
<dbReference type="InterPro" id="IPR011322">
    <property type="entry name" value="N-reg_PII-like_a/b"/>
</dbReference>
<accession>A0A177NH73</accession>
<dbReference type="Gene3D" id="3.30.70.120">
    <property type="match status" value="1"/>
</dbReference>
<reference evidence="3" key="1">
    <citation type="submission" date="2016-03" db="EMBL/GenBank/DDBJ databases">
        <authorList>
            <person name="Heylen K."/>
            <person name="De Vos P."/>
            <person name="Vekeman B."/>
        </authorList>
    </citation>
    <scope>NUCLEOTIDE SEQUENCE [LARGE SCALE GENOMIC DNA]</scope>
    <source>
        <strain evidence="3">R-45383</strain>
    </source>
</reference>
<evidence type="ECO:0000256" key="1">
    <source>
        <dbReference type="ARBA" id="ARBA00010554"/>
    </source>
</evidence>
<dbReference type="SUPFAM" id="SSF54913">
    <property type="entry name" value="GlnB-like"/>
    <property type="match status" value="1"/>
</dbReference>
<sequence length="101" mass="11193">MAMETVTLARIYLREGEHLLARLLDTLRDERVRGVTVLRGIAGFGADREIRTAALADLALDLPLVVEFYDRPERVGAILAHLEIQGGLAHIVSWPVTLHTP</sequence>
<proteinExistence type="inferred from homology"/>
<keyword evidence="3" id="KW-1185">Reference proteome</keyword>
<dbReference type="STRING" id="702114.A1355_08800"/>
<dbReference type="Pfam" id="PF02641">
    <property type="entry name" value="DUF190"/>
    <property type="match status" value="1"/>
</dbReference>
<dbReference type="EMBL" id="LUUK01000181">
    <property type="protein sequence ID" value="OAI16984.1"/>
    <property type="molecule type" value="Genomic_DNA"/>
</dbReference>
<evidence type="ECO:0000313" key="3">
    <source>
        <dbReference type="Proteomes" id="UP000077628"/>
    </source>
</evidence>